<evidence type="ECO:0000256" key="3">
    <source>
        <dbReference type="ARBA" id="ARBA00022448"/>
    </source>
</evidence>
<dbReference type="GO" id="GO:0005737">
    <property type="term" value="C:cytoplasm"/>
    <property type="evidence" value="ECO:0007669"/>
    <property type="project" value="TreeGrafter"/>
</dbReference>
<keyword evidence="4" id="KW-0509">mRNA transport</keyword>
<organism evidence="12 13">
    <name type="scientific">Neolecta irregularis (strain DAH-3)</name>
    <dbReference type="NCBI Taxonomy" id="1198029"/>
    <lineage>
        <taxon>Eukaryota</taxon>
        <taxon>Fungi</taxon>
        <taxon>Dikarya</taxon>
        <taxon>Ascomycota</taxon>
        <taxon>Taphrinomycotina</taxon>
        <taxon>Neolectales</taxon>
        <taxon>Neolectaceae</taxon>
        <taxon>Neolecta</taxon>
    </lineage>
</organism>
<evidence type="ECO:0000256" key="8">
    <source>
        <dbReference type="ARBA" id="ARBA00023242"/>
    </source>
</evidence>
<accession>A0A1U7LUG2</accession>
<dbReference type="PANTHER" id="PTHR12960:SF0">
    <property type="entry name" value="MRNA EXPORT FACTOR GLE1"/>
    <property type="match status" value="1"/>
</dbReference>
<evidence type="ECO:0000313" key="12">
    <source>
        <dbReference type="EMBL" id="OLL26284.1"/>
    </source>
</evidence>
<keyword evidence="5" id="KW-0653">Protein transport</keyword>
<evidence type="ECO:0000256" key="9">
    <source>
        <dbReference type="ARBA" id="ARBA00026227"/>
    </source>
</evidence>
<keyword evidence="8" id="KW-0539">Nucleus</keyword>
<keyword evidence="3" id="KW-0813">Transport</keyword>
<comment type="subcellular location">
    <subcellularLocation>
        <location evidence="1">Nucleus</location>
        <location evidence="1">Nuclear pore complex</location>
    </subcellularLocation>
</comment>
<dbReference type="GO" id="GO:0005543">
    <property type="term" value="F:phospholipid binding"/>
    <property type="evidence" value="ECO:0007669"/>
    <property type="project" value="TreeGrafter"/>
</dbReference>
<sequence>MRFSPYKDENRSPQPLSISSTSQVQHNYEDEIWDSEDEEYPVFPEDPVDQWEVFELHSKDIVWKAAEAKAVEITHVRNLARRWIRNTATHAQSSSRIELSQIEDKLSSLQIKIQQEESRIIEDFGRRNKELWSGIEEAIEQAKQEEVKRLEAARRAEEIRKKAQEERRLDEQAAAHRKAEEEQEKAEKEKARIAYEEKARAEKLERDRIASEKLAAEKKHSGMTDSAKKEAEKCRLKLEDIKTSILKPVSCNNTWKAFCFDAKRKITPKLGQLTSSKKQINRVVPFFFALSWLIIEINDIENVFKNSKAVSQPVYQWTLNFFCKAALNQAETEVAVKPIAAYPLAFVCVALLADHPALPDIFFARLCKKCPWVIPWVQYDRATEEGRKRLGYNRYEDGKWEDAASYNERQSGIFALWSAVIQTPYPRNSFPIYYAWKFLSRLLNLIKDNCDGTACFLGSVFFDICGKQFVEVYGKQGRKLIECVVFGWIPTFTNGAKGVEASAAGRLLDIGHKYLQKNQIGIEDGGTFEA</sequence>
<evidence type="ECO:0000256" key="5">
    <source>
        <dbReference type="ARBA" id="ARBA00022927"/>
    </source>
</evidence>
<feature type="compositionally biased region" description="Polar residues" evidence="11">
    <location>
        <begin position="12"/>
        <end position="26"/>
    </location>
</feature>
<reference evidence="12 13" key="1">
    <citation type="submission" date="2016-04" db="EMBL/GenBank/DDBJ databases">
        <title>Evolutionary innovation and constraint leading to complex multicellularity in the Ascomycota.</title>
        <authorList>
            <person name="Cisse O."/>
            <person name="Nguyen A."/>
            <person name="Hewitt D.A."/>
            <person name="Jedd G."/>
            <person name="Stajich J.E."/>
        </authorList>
    </citation>
    <scope>NUCLEOTIDE SEQUENCE [LARGE SCALE GENOMIC DNA]</scope>
    <source>
        <strain evidence="12 13">DAH-3</strain>
    </source>
</reference>
<dbReference type="OrthoDB" id="420884at2759"/>
<name>A0A1U7LUG2_NEOID</name>
<keyword evidence="6" id="KW-0811">Translocation</keyword>
<evidence type="ECO:0000256" key="11">
    <source>
        <dbReference type="SAM" id="MobiDB-lite"/>
    </source>
</evidence>
<dbReference type="GO" id="GO:0000822">
    <property type="term" value="F:inositol hexakisphosphate binding"/>
    <property type="evidence" value="ECO:0007669"/>
    <property type="project" value="TreeGrafter"/>
</dbReference>
<gene>
    <name evidence="12" type="ORF">NEOLI_003511</name>
</gene>
<dbReference type="InterPro" id="IPR038506">
    <property type="entry name" value="GLE1-like_sf"/>
</dbReference>
<dbReference type="GO" id="GO:0015031">
    <property type="term" value="P:protein transport"/>
    <property type="evidence" value="ECO:0007669"/>
    <property type="project" value="UniProtKB-KW"/>
</dbReference>
<evidence type="ECO:0000256" key="1">
    <source>
        <dbReference type="ARBA" id="ARBA00004567"/>
    </source>
</evidence>
<comment type="similarity">
    <text evidence="2">Belongs to the GLE1 family.</text>
</comment>
<dbReference type="OMA" id="VPANIHS"/>
<dbReference type="GO" id="GO:0044614">
    <property type="term" value="C:nuclear pore cytoplasmic filaments"/>
    <property type="evidence" value="ECO:0007669"/>
    <property type="project" value="TreeGrafter"/>
</dbReference>
<dbReference type="GO" id="GO:0031369">
    <property type="term" value="F:translation initiation factor binding"/>
    <property type="evidence" value="ECO:0007669"/>
    <property type="project" value="TreeGrafter"/>
</dbReference>
<dbReference type="PANTHER" id="PTHR12960">
    <property type="entry name" value="GLE-1-RELATED"/>
    <property type="match status" value="1"/>
</dbReference>
<protein>
    <recommendedName>
        <fullName evidence="9">mRNA export factor GLE1</fullName>
    </recommendedName>
    <alternativeName>
        <fullName evidence="10">Nucleoporin GLE1</fullName>
    </alternativeName>
</protein>
<dbReference type="Gene3D" id="1.25.40.510">
    <property type="entry name" value="GLE1-like"/>
    <property type="match status" value="1"/>
</dbReference>
<feature type="compositionally biased region" description="Basic and acidic residues" evidence="11">
    <location>
        <begin position="1"/>
        <end position="11"/>
    </location>
</feature>
<dbReference type="GO" id="GO:0016973">
    <property type="term" value="P:poly(A)+ mRNA export from nucleus"/>
    <property type="evidence" value="ECO:0007669"/>
    <property type="project" value="InterPro"/>
</dbReference>
<keyword evidence="7" id="KW-0906">Nuclear pore complex</keyword>
<dbReference type="Pfam" id="PF07817">
    <property type="entry name" value="GLE1"/>
    <property type="match status" value="1"/>
</dbReference>
<feature type="region of interest" description="Disordered" evidence="11">
    <location>
        <begin position="160"/>
        <end position="188"/>
    </location>
</feature>
<dbReference type="InterPro" id="IPR012476">
    <property type="entry name" value="GLE1"/>
</dbReference>
<comment type="caution">
    <text evidence="12">The sequence shown here is derived from an EMBL/GenBank/DDBJ whole genome shotgun (WGS) entry which is preliminary data.</text>
</comment>
<dbReference type="STRING" id="1198029.A0A1U7LUG2"/>
<feature type="region of interest" description="Disordered" evidence="11">
    <location>
        <begin position="1"/>
        <end position="31"/>
    </location>
</feature>
<dbReference type="AlphaFoldDB" id="A0A1U7LUG2"/>
<evidence type="ECO:0000256" key="4">
    <source>
        <dbReference type="ARBA" id="ARBA00022816"/>
    </source>
</evidence>
<dbReference type="Proteomes" id="UP000186594">
    <property type="component" value="Unassembled WGS sequence"/>
</dbReference>
<proteinExistence type="inferred from homology"/>
<keyword evidence="13" id="KW-1185">Reference proteome</keyword>
<evidence type="ECO:0000256" key="6">
    <source>
        <dbReference type="ARBA" id="ARBA00023010"/>
    </source>
</evidence>
<evidence type="ECO:0000256" key="7">
    <source>
        <dbReference type="ARBA" id="ARBA00023132"/>
    </source>
</evidence>
<evidence type="ECO:0000313" key="13">
    <source>
        <dbReference type="Proteomes" id="UP000186594"/>
    </source>
</evidence>
<evidence type="ECO:0000256" key="10">
    <source>
        <dbReference type="ARBA" id="ARBA00029983"/>
    </source>
</evidence>
<dbReference type="EMBL" id="LXFE01000208">
    <property type="protein sequence ID" value="OLL26284.1"/>
    <property type="molecule type" value="Genomic_DNA"/>
</dbReference>
<evidence type="ECO:0000256" key="2">
    <source>
        <dbReference type="ARBA" id="ARBA00011056"/>
    </source>
</evidence>